<feature type="domain" description="Oxo-4-hydroxy-4-carboxy-5-ureidoimidazoline decarboxylase" evidence="12">
    <location>
        <begin position="10"/>
        <end position="165"/>
    </location>
</feature>
<reference evidence="14" key="1">
    <citation type="submission" date="2017-12" db="EMBL/GenBank/DDBJ databases">
        <title>Draft genome sequence of Telmatospirillum siberiense 26-4b1T, an acidotolerant peatland alphaproteobacterium potentially involved in sulfur cycling.</title>
        <authorList>
            <person name="Hausmann B."/>
            <person name="Pjevac P."/>
            <person name="Schreck K."/>
            <person name="Herbold C.W."/>
            <person name="Daims H."/>
            <person name="Wagner M."/>
            <person name="Pester M."/>
            <person name="Loy A."/>
        </authorList>
    </citation>
    <scope>NUCLEOTIDE SEQUENCE [LARGE SCALE GENOMIC DNA]</scope>
    <source>
        <strain evidence="14">26-4b1</strain>
    </source>
</reference>
<comment type="function">
    <text evidence="3">Catalyzes the hydrolysis of 5-hydroxyisourate (HIU) to 2-oxo-4-hydroxy-4-carboxy-5-ureidoimidazoline (OHCU).</text>
</comment>
<comment type="caution">
    <text evidence="13">The sequence shown here is derived from an EMBL/GenBank/DDBJ whole genome shotgun (WGS) entry which is preliminary data.</text>
</comment>
<keyword evidence="14" id="KW-1185">Reference proteome</keyword>
<keyword evidence="7" id="KW-0659">Purine metabolism</keyword>
<proteinExistence type="inferred from homology"/>
<evidence type="ECO:0000256" key="8">
    <source>
        <dbReference type="ARBA" id="ARBA00022793"/>
    </source>
</evidence>
<evidence type="ECO:0000256" key="3">
    <source>
        <dbReference type="ARBA" id="ARBA00002704"/>
    </source>
</evidence>
<dbReference type="OrthoDB" id="9800909at2"/>
<dbReference type="PANTHER" id="PTHR43466:SF1">
    <property type="entry name" value="2-OXO-4-HYDROXY-4-CARBOXY-5-UREIDOIMIDAZOLINE DECARBOXYLASE-RELATED"/>
    <property type="match status" value="1"/>
</dbReference>
<dbReference type="InterPro" id="IPR017580">
    <property type="entry name" value="OHCU_decarboxylase-1"/>
</dbReference>
<dbReference type="Gene3D" id="2.60.40.180">
    <property type="entry name" value="Transthyretin/hydroxyisourate hydrolase domain"/>
    <property type="match status" value="1"/>
</dbReference>
<dbReference type="NCBIfam" id="TIGR02962">
    <property type="entry name" value="hdxy_isourate"/>
    <property type="match status" value="1"/>
</dbReference>
<dbReference type="SUPFAM" id="SSF49472">
    <property type="entry name" value="Transthyretin (synonym: prealbumin)"/>
    <property type="match status" value="1"/>
</dbReference>
<dbReference type="GO" id="GO:0006144">
    <property type="term" value="P:purine nucleobase metabolic process"/>
    <property type="evidence" value="ECO:0007669"/>
    <property type="project" value="UniProtKB-KW"/>
</dbReference>
<comment type="similarity">
    <text evidence="5">Belongs to the transthyretin family. 5-hydroxyisourate hydrolase subfamily.</text>
</comment>
<comment type="subunit">
    <text evidence="6">Homotetramer.</text>
</comment>
<evidence type="ECO:0000256" key="4">
    <source>
        <dbReference type="ARBA" id="ARBA00004754"/>
    </source>
</evidence>
<dbReference type="GO" id="GO:0019628">
    <property type="term" value="P:urate catabolic process"/>
    <property type="evidence" value="ECO:0007669"/>
    <property type="project" value="UniProtKB-UniPathway"/>
</dbReference>
<evidence type="ECO:0000256" key="2">
    <source>
        <dbReference type="ARBA" id="ARBA00001163"/>
    </source>
</evidence>
<dbReference type="Proteomes" id="UP000233293">
    <property type="component" value="Unassembled WGS sequence"/>
</dbReference>
<dbReference type="GO" id="GO:0000255">
    <property type="term" value="P:allantoin metabolic process"/>
    <property type="evidence" value="ECO:0007669"/>
    <property type="project" value="InterPro"/>
</dbReference>
<keyword evidence="9" id="KW-0378">Hydrolase</keyword>
<feature type="domain" description="Transthyretin/hydroxyisourate hydrolase" evidence="11">
    <location>
        <begin position="177"/>
        <end position="289"/>
    </location>
</feature>
<dbReference type="Pfam" id="PF09349">
    <property type="entry name" value="OHCU_decarbox"/>
    <property type="match status" value="1"/>
</dbReference>
<dbReference type="PROSITE" id="PS00769">
    <property type="entry name" value="TRANSTHYRETIN_2"/>
    <property type="match status" value="1"/>
</dbReference>
<sequence length="290" mass="30725">MTLLTLDQVNALDAGAFAAAFAAVYEHSPWVAGQAAALRPFASVTAMAATFAGIVAAAGDDAKLALLMAHPDLAGRAAVRGDLTAHSRLEQASAGLDSLTAEEMAAFTRANADYRLRFGFPFILAVKHWGKAHILAAFRGRLDNSPAAERATALAEVDKIAFSRLLALIEPAPGGRLTTHVLDTARGRPAAGLGIELARLEGGAETVVRQDVTNADGRLDQPLLAGAEMAVGLWRLTFSAGEYFLASGQTLTAPAFLDLVPIRFHIDNPEQHYHVPLLVTPWSYSTYRGS</sequence>
<evidence type="ECO:0000256" key="5">
    <source>
        <dbReference type="ARBA" id="ARBA00009850"/>
    </source>
</evidence>
<organism evidence="13 14">
    <name type="scientific">Telmatospirillum siberiense</name>
    <dbReference type="NCBI Taxonomy" id="382514"/>
    <lineage>
        <taxon>Bacteria</taxon>
        <taxon>Pseudomonadati</taxon>
        <taxon>Pseudomonadota</taxon>
        <taxon>Alphaproteobacteria</taxon>
        <taxon>Rhodospirillales</taxon>
        <taxon>Rhodospirillaceae</taxon>
        <taxon>Telmatospirillum</taxon>
    </lineage>
</organism>
<evidence type="ECO:0000259" key="11">
    <source>
        <dbReference type="Pfam" id="PF00576"/>
    </source>
</evidence>
<keyword evidence="8" id="KW-0210">Decarboxylase</keyword>
<comment type="pathway">
    <text evidence="4">Purine metabolism; urate degradation; (S)-allantoin from urate: step 3/3.</text>
</comment>
<dbReference type="NCBIfam" id="TIGR03164">
    <property type="entry name" value="UHCUDC"/>
    <property type="match status" value="1"/>
</dbReference>
<dbReference type="GO" id="GO:0051997">
    <property type="term" value="F:2-oxo-4-hydroxy-4-carboxy-5-ureidoimidazoline decarboxylase activity"/>
    <property type="evidence" value="ECO:0007669"/>
    <property type="project" value="UniProtKB-EC"/>
</dbReference>
<name>A0A2N3PVS7_9PROT</name>
<evidence type="ECO:0000256" key="10">
    <source>
        <dbReference type="ARBA" id="ARBA00023239"/>
    </source>
</evidence>
<dbReference type="InterPro" id="IPR014306">
    <property type="entry name" value="Hydroxyisourate_hydrolase"/>
</dbReference>
<dbReference type="InterPro" id="IPR036817">
    <property type="entry name" value="Transthyretin/HIU_hydrolase_sf"/>
</dbReference>
<dbReference type="SUPFAM" id="SSF158694">
    <property type="entry name" value="UraD-Like"/>
    <property type="match status" value="1"/>
</dbReference>
<evidence type="ECO:0000256" key="9">
    <source>
        <dbReference type="ARBA" id="ARBA00022801"/>
    </source>
</evidence>
<dbReference type="CDD" id="cd05822">
    <property type="entry name" value="TLP_HIUase"/>
    <property type="match status" value="1"/>
</dbReference>
<dbReference type="UniPathway" id="UPA00394">
    <property type="reaction ID" value="UER00652"/>
</dbReference>
<evidence type="ECO:0000259" key="12">
    <source>
        <dbReference type="Pfam" id="PF09349"/>
    </source>
</evidence>
<dbReference type="Pfam" id="PF00576">
    <property type="entry name" value="Transthyretin"/>
    <property type="match status" value="1"/>
</dbReference>
<dbReference type="Gene3D" id="1.10.3330.10">
    <property type="entry name" value="Oxo-4-hydroxy-4-carboxy-5-ureidoimidazoline decarboxylase"/>
    <property type="match status" value="1"/>
</dbReference>
<dbReference type="InterPro" id="IPR023419">
    <property type="entry name" value="Transthyretin_CS"/>
</dbReference>
<dbReference type="InterPro" id="IPR023416">
    <property type="entry name" value="Transthyretin/HIU_hydrolase_d"/>
</dbReference>
<evidence type="ECO:0000313" key="14">
    <source>
        <dbReference type="Proteomes" id="UP000233293"/>
    </source>
</evidence>
<dbReference type="GO" id="GO:0033971">
    <property type="term" value="F:hydroxyisourate hydrolase activity"/>
    <property type="evidence" value="ECO:0007669"/>
    <property type="project" value="UniProtKB-EC"/>
</dbReference>
<evidence type="ECO:0000256" key="1">
    <source>
        <dbReference type="ARBA" id="ARBA00001043"/>
    </source>
</evidence>
<comment type="catalytic activity">
    <reaction evidence="2">
        <text>5-hydroxy-2-oxo-4-ureido-2,5-dihydro-1H-imidazole-5-carboxylate + H(+) = (S)-allantoin + CO2</text>
        <dbReference type="Rhea" id="RHEA:26301"/>
        <dbReference type="ChEBI" id="CHEBI:15378"/>
        <dbReference type="ChEBI" id="CHEBI:15678"/>
        <dbReference type="ChEBI" id="CHEBI:16526"/>
        <dbReference type="ChEBI" id="CHEBI:58639"/>
        <dbReference type="EC" id="4.1.1.97"/>
    </reaction>
</comment>
<evidence type="ECO:0000256" key="6">
    <source>
        <dbReference type="ARBA" id="ARBA00011881"/>
    </source>
</evidence>
<dbReference type="FunFam" id="2.60.40.180:FF:000005">
    <property type="entry name" value="5-hydroxyisourate hydrolase"/>
    <property type="match status" value="1"/>
</dbReference>
<protein>
    <submittedName>
        <fullName evidence="13">OHCU decarboxylase</fullName>
    </submittedName>
</protein>
<keyword evidence="10" id="KW-0456">Lyase</keyword>
<dbReference type="PANTHER" id="PTHR43466">
    <property type="entry name" value="2-OXO-4-HYDROXY-4-CARBOXY-5-UREIDOIMIDAZOLINE DECARBOXYLASE-RELATED"/>
    <property type="match status" value="1"/>
</dbReference>
<accession>A0A2N3PVS7</accession>
<dbReference type="PROSITE" id="PS00768">
    <property type="entry name" value="TRANSTHYRETIN_1"/>
    <property type="match status" value="1"/>
</dbReference>
<dbReference type="InterPro" id="IPR036778">
    <property type="entry name" value="OHCU_decarboxylase_sf"/>
</dbReference>
<evidence type="ECO:0000256" key="7">
    <source>
        <dbReference type="ARBA" id="ARBA00022631"/>
    </source>
</evidence>
<gene>
    <name evidence="13" type="ORF">CWS72_11625</name>
</gene>
<evidence type="ECO:0000313" key="13">
    <source>
        <dbReference type="EMBL" id="PKU24487.1"/>
    </source>
</evidence>
<dbReference type="InterPro" id="IPR018020">
    <property type="entry name" value="OHCU_decarboxylase"/>
</dbReference>
<dbReference type="AlphaFoldDB" id="A0A2N3PVS7"/>
<dbReference type="InterPro" id="IPR023418">
    <property type="entry name" value="Thyroxine_BS"/>
</dbReference>
<dbReference type="EMBL" id="PIUM01000011">
    <property type="protein sequence ID" value="PKU24487.1"/>
    <property type="molecule type" value="Genomic_DNA"/>
</dbReference>
<comment type="catalytic activity">
    <reaction evidence="1">
        <text>5-hydroxyisourate + H2O = 5-hydroxy-2-oxo-4-ureido-2,5-dihydro-1H-imidazole-5-carboxylate + H(+)</text>
        <dbReference type="Rhea" id="RHEA:23736"/>
        <dbReference type="ChEBI" id="CHEBI:15377"/>
        <dbReference type="ChEBI" id="CHEBI:15378"/>
        <dbReference type="ChEBI" id="CHEBI:18072"/>
        <dbReference type="ChEBI" id="CHEBI:58639"/>
        <dbReference type="EC" id="3.5.2.17"/>
    </reaction>
</comment>